<name>A0ABR1MS59_9PEZI</name>
<keyword evidence="3" id="KW-1185">Reference proteome</keyword>
<evidence type="ECO:0000256" key="1">
    <source>
        <dbReference type="SAM" id="SignalP"/>
    </source>
</evidence>
<proteinExistence type="predicted"/>
<reference evidence="2 3" key="1">
    <citation type="submission" date="2024-04" db="EMBL/GenBank/DDBJ databases">
        <title>Phyllosticta paracitricarpa is synonymous to the EU quarantine fungus P. citricarpa based on phylogenomic analyses.</title>
        <authorList>
            <consortium name="Lawrence Berkeley National Laboratory"/>
            <person name="Van Ingen-Buijs V.A."/>
            <person name="Van Westerhoven A.C."/>
            <person name="Haridas S."/>
            <person name="Skiadas P."/>
            <person name="Martin F."/>
            <person name="Groenewald J.Z."/>
            <person name="Crous P.W."/>
            <person name="Seidl M.F."/>
        </authorList>
    </citation>
    <scope>NUCLEOTIDE SEQUENCE [LARGE SCALE GENOMIC DNA]</scope>
    <source>
        <strain evidence="2 3">CBS 122670</strain>
    </source>
</reference>
<dbReference type="Proteomes" id="UP001365128">
    <property type="component" value="Unassembled WGS sequence"/>
</dbReference>
<evidence type="ECO:0008006" key="4">
    <source>
        <dbReference type="Google" id="ProtNLM"/>
    </source>
</evidence>
<feature type="chain" id="PRO_5046694630" description="Secreted protein" evidence="1">
    <location>
        <begin position="26"/>
        <end position="86"/>
    </location>
</feature>
<protein>
    <recommendedName>
        <fullName evidence="4">Secreted protein</fullName>
    </recommendedName>
</protein>
<feature type="signal peptide" evidence="1">
    <location>
        <begin position="1"/>
        <end position="25"/>
    </location>
</feature>
<sequence>MLGFIADRANAPMLFSLFLLSTAQSVLDCKERKRVCPHAPALPNHLPYLPLPASQLRMHWLRGHLCTHSLHVLGAASHLNYSDQQE</sequence>
<organism evidence="2 3">
    <name type="scientific">Phyllosticta citricarpa</name>
    <dbReference type="NCBI Taxonomy" id="55181"/>
    <lineage>
        <taxon>Eukaryota</taxon>
        <taxon>Fungi</taxon>
        <taxon>Dikarya</taxon>
        <taxon>Ascomycota</taxon>
        <taxon>Pezizomycotina</taxon>
        <taxon>Dothideomycetes</taxon>
        <taxon>Dothideomycetes incertae sedis</taxon>
        <taxon>Botryosphaeriales</taxon>
        <taxon>Phyllostictaceae</taxon>
        <taxon>Phyllosticta</taxon>
    </lineage>
</organism>
<evidence type="ECO:0000313" key="3">
    <source>
        <dbReference type="Proteomes" id="UP001365128"/>
    </source>
</evidence>
<gene>
    <name evidence="2" type="ORF">IWX46DRAFT_17188</name>
</gene>
<accession>A0ABR1MS59</accession>
<keyword evidence="1" id="KW-0732">Signal</keyword>
<dbReference type="EMBL" id="JBBPDW010000001">
    <property type="protein sequence ID" value="KAK7556774.1"/>
    <property type="molecule type" value="Genomic_DNA"/>
</dbReference>
<evidence type="ECO:0000313" key="2">
    <source>
        <dbReference type="EMBL" id="KAK7556774.1"/>
    </source>
</evidence>
<comment type="caution">
    <text evidence="2">The sequence shown here is derived from an EMBL/GenBank/DDBJ whole genome shotgun (WGS) entry which is preliminary data.</text>
</comment>